<feature type="transmembrane region" description="Helical" evidence="1">
    <location>
        <begin position="397"/>
        <end position="414"/>
    </location>
</feature>
<comment type="caution">
    <text evidence="3">The sequence shown here is derived from an EMBL/GenBank/DDBJ whole genome shotgun (WGS) entry which is preliminary data.</text>
</comment>
<dbReference type="Proteomes" id="UP000626109">
    <property type="component" value="Unassembled WGS sequence"/>
</dbReference>
<evidence type="ECO:0000313" key="3">
    <source>
        <dbReference type="EMBL" id="CAE8667864.1"/>
    </source>
</evidence>
<feature type="transmembrane region" description="Helical" evidence="1">
    <location>
        <begin position="129"/>
        <end position="147"/>
    </location>
</feature>
<dbReference type="InterPro" id="IPR000620">
    <property type="entry name" value="EamA_dom"/>
</dbReference>
<dbReference type="Pfam" id="PF00892">
    <property type="entry name" value="EamA"/>
    <property type="match status" value="1"/>
</dbReference>
<protein>
    <recommendedName>
        <fullName evidence="2">EamA domain-containing protein</fullName>
    </recommendedName>
</protein>
<keyword evidence="1" id="KW-0812">Transmembrane</keyword>
<keyword evidence="1" id="KW-1133">Transmembrane helix</keyword>
<feature type="transmembrane region" description="Helical" evidence="1">
    <location>
        <begin position="96"/>
        <end position="117"/>
    </location>
</feature>
<dbReference type="SUPFAM" id="SSF103481">
    <property type="entry name" value="Multidrug resistance efflux transporter EmrE"/>
    <property type="match status" value="2"/>
</dbReference>
<organism evidence="3 4">
    <name type="scientific">Polarella glacialis</name>
    <name type="common">Dinoflagellate</name>
    <dbReference type="NCBI Taxonomy" id="89957"/>
    <lineage>
        <taxon>Eukaryota</taxon>
        <taxon>Sar</taxon>
        <taxon>Alveolata</taxon>
        <taxon>Dinophyceae</taxon>
        <taxon>Suessiales</taxon>
        <taxon>Suessiaceae</taxon>
        <taxon>Polarella</taxon>
    </lineage>
</organism>
<name>A0A813J810_POLGL</name>
<feature type="transmembrane region" description="Helical" evidence="1">
    <location>
        <begin position="345"/>
        <end position="367"/>
    </location>
</feature>
<feature type="transmembrane region" description="Helical" evidence="1">
    <location>
        <begin position="287"/>
        <end position="312"/>
    </location>
</feature>
<evidence type="ECO:0000259" key="2">
    <source>
        <dbReference type="Pfam" id="PF00892"/>
    </source>
</evidence>
<dbReference type="EMBL" id="CAJNNW010021401">
    <property type="protein sequence ID" value="CAE8667864.1"/>
    <property type="molecule type" value="Genomic_DNA"/>
</dbReference>
<accession>A0A813J810</accession>
<feature type="domain" description="EamA" evidence="2">
    <location>
        <begin position="122"/>
        <end position="229"/>
    </location>
</feature>
<feature type="transmembrane region" description="Helical" evidence="1">
    <location>
        <begin position="373"/>
        <end position="390"/>
    </location>
</feature>
<sequence>MQPLGHLLIFAAQRPLLNCRPSFAEAQRPLFKCRPSRPSFAEAQRLLFHCRPSFAEVLPAARTRAGGDPGRGAQRHVPRCAVSSAWLAAAVGHGASAAPVGAALSAPLLATVGLIFWDKHWHGSVFALNFFKCLVASLLFVFAAASLDGAAPSATAALALCASSFIGVVVGDTTWLMSIRLLGARRVLLVDSLKPFVAAALGGLLFRETATAASLLSMACAVLGVLMVSLERESRPIEETASSVASVAIRDRRQLLGYALAAVTLLLDVSGSAVTKRYGGGLGPWTIGAIRFGFAAVCLAAIAAVASVASVLQRGKAPSHWHAMPKAPSRWHTMPIQSARSWRRALAGVIFVTFLCPAASSFGLVALPLSSCLTLEGLGPVFTIPLFWILKGERLSSRAFAGSLLAVIGAVSYVA</sequence>
<evidence type="ECO:0000313" key="4">
    <source>
        <dbReference type="Proteomes" id="UP000626109"/>
    </source>
</evidence>
<proteinExistence type="predicted"/>
<dbReference type="InterPro" id="IPR037185">
    <property type="entry name" value="EmrE-like"/>
</dbReference>
<keyword evidence="1" id="KW-0472">Membrane</keyword>
<dbReference type="AlphaFoldDB" id="A0A813J810"/>
<evidence type="ECO:0000256" key="1">
    <source>
        <dbReference type="SAM" id="Phobius"/>
    </source>
</evidence>
<feature type="transmembrane region" description="Helical" evidence="1">
    <location>
        <begin position="153"/>
        <end position="175"/>
    </location>
</feature>
<dbReference type="GO" id="GO:0016020">
    <property type="term" value="C:membrane"/>
    <property type="evidence" value="ECO:0007669"/>
    <property type="project" value="InterPro"/>
</dbReference>
<gene>
    <name evidence="3" type="ORF">PGLA2088_LOCUS16733</name>
</gene>
<reference evidence="3" key="1">
    <citation type="submission" date="2021-02" db="EMBL/GenBank/DDBJ databases">
        <authorList>
            <person name="Dougan E. K."/>
            <person name="Rhodes N."/>
            <person name="Thang M."/>
            <person name="Chan C."/>
        </authorList>
    </citation>
    <scope>NUCLEOTIDE SEQUENCE</scope>
</reference>
<feature type="transmembrane region" description="Helical" evidence="1">
    <location>
        <begin position="255"/>
        <end position="275"/>
    </location>
</feature>